<dbReference type="Proteomes" id="UP001320420">
    <property type="component" value="Unassembled WGS sequence"/>
</dbReference>
<dbReference type="InterPro" id="IPR023214">
    <property type="entry name" value="HAD_sf"/>
</dbReference>
<dbReference type="EMBL" id="JAKJXP020000027">
    <property type="protein sequence ID" value="KAK7753542.1"/>
    <property type="molecule type" value="Genomic_DNA"/>
</dbReference>
<accession>A0AAN9YT27</accession>
<gene>
    <name evidence="2" type="ORF">SLS62_004400</name>
</gene>
<evidence type="ECO:0000313" key="2">
    <source>
        <dbReference type="EMBL" id="KAK7753542.1"/>
    </source>
</evidence>
<name>A0AAN9YT27_9PEZI</name>
<dbReference type="Gene3D" id="3.40.50.1000">
    <property type="entry name" value="HAD superfamily/HAD-like"/>
    <property type="match status" value="1"/>
</dbReference>
<reference evidence="2 3" key="1">
    <citation type="submission" date="2024-02" db="EMBL/GenBank/DDBJ databases">
        <title>De novo assembly and annotation of 12 fungi associated with fruit tree decline syndrome in Ontario, Canada.</title>
        <authorList>
            <person name="Sulman M."/>
            <person name="Ellouze W."/>
            <person name="Ilyukhin E."/>
        </authorList>
    </citation>
    <scope>NUCLEOTIDE SEQUENCE [LARGE SCALE GENOMIC DNA]</scope>
    <source>
        <strain evidence="2 3">M11/M66-122</strain>
    </source>
</reference>
<dbReference type="InterPro" id="IPR023198">
    <property type="entry name" value="PGP-like_dom2"/>
</dbReference>
<keyword evidence="3" id="KW-1185">Reference proteome</keyword>
<dbReference type="InterPro" id="IPR051540">
    <property type="entry name" value="S-2-haloacid_dehalogenase"/>
</dbReference>
<evidence type="ECO:0000313" key="3">
    <source>
        <dbReference type="Proteomes" id="UP001320420"/>
    </source>
</evidence>
<dbReference type="SUPFAM" id="SSF56784">
    <property type="entry name" value="HAD-like"/>
    <property type="match status" value="1"/>
</dbReference>
<sequence length="241" mass="25989">MTVVPGITSSSVEPEWQPKAIVFDLLTALLDSWSLWDRSTPSATAAEGRRWRERYLQLTFGAGAYVPYEDLVRQAARDVGLPPSAPAALLRDWARLPAWPDTGRVLRALRQRGHKLGVVTNCSKHLGHLAASGAEKAASESGGAETERATETFHFDAVTTAEETGFYKPVKLAYEAILTMMGVAEEPGDVLFVAGSAGDVQGATDAGMRVVWHNRAGLARVGEAMPLKEGKTLEDVLEGFL</sequence>
<dbReference type="Pfam" id="PF00702">
    <property type="entry name" value="Hydrolase"/>
    <property type="match status" value="1"/>
</dbReference>
<dbReference type="PANTHER" id="PTHR43316:SF3">
    <property type="entry name" value="HALOACID DEHALOGENASE, TYPE II (AFU_ORTHOLOGUE AFUA_2G07750)-RELATED"/>
    <property type="match status" value="1"/>
</dbReference>
<dbReference type="Gene3D" id="1.10.150.240">
    <property type="entry name" value="Putative phosphatase, domain 2"/>
    <property type="match status" value="1"/>
</dbReference>
<organism evidence="2 3">
    <name type="scientific">Diatrype stigma</name>
    <dbReference type="NCBI Taxonomy" id="117547"/>
    <lineage>
        <taxon>Eukaryota</taxon>
        <taxon>Fungi</taxon>
        <taxon>Dikarya</taxon>
        <taxon>Ascomycota</taxon>
        <taxon>Pezizomycotina</taxon>
        <taxon>Sordariomycetes</taxon>
        <taxon>Xylariomycetidae</taxon>
        <taxon>Xylariales</taxon>
        <taxon>Diatrypaceae</taxon>
        <taxon>Diatrype</taxon>
    </lineage>
</organism>
<dbReference type="SFLD" id="SFLDS00003">
    <property type="entry name" value="Haloacid_Dehalogenase"/>
    <property type="match status" value="1"/>
</dbReference>
<comment type="caution">
    <text evidence="2">The sequence shown here is derived from an EMBL/GenBank/DDBJ whole genome shotgun (WGS) entry which is preliminary data.</text>
</comment>
<dbReference type="SFLD" id="SFLDG01129">
    <property type="entry name" value="C1.5:_HAD__Beta-PGM__Phosphata"/>
    <property type="match status" value="1"/>
</dbReference>
<evidence type="ECO:0000256" key="1">
    <source>
        <dbReference type="ARBA" id="ARBA00022801"/>
    </source>
</evidence>
<protein>
    <recommendedName>
        <fullName evidence="4">Haloacid dehalogenase</fullName>
    </recommendedName>
</protein>
<dbReference type="GO" id="GO:0016787">
    <property type="term" value="F:hydrolase activity"/>
    <property type="evidence" value="ECO:0007669"/>
    <property type="project" value="UniProtKB-KW"/>
</dbReference>
<dbReference type="InterPro" id="IPR036412">
    <property type="entry name" value="HAD-like_sf"/>
</dbReference>
<proteinExistence type="predicted"/>
<keyword evidence="1" id="KW-0378">Hydrolase</keyword>
<dbReference type="PANTHER" id="PTHR43316">
    <property type="entry name" value="HYDROLASE, HALOACID DELAHOGENASE-RELATED"/>
    <property type="match status" value="1"/>
</dbReference>
<dbReference type="AlphaFoldDB" id="A0AAN9YT27"/>
<evidence type="ECO:0008006" key="4">
    <source>
        <dbReference type="Google" id="ProtNLM"/>
    </source>
</evidence>